<evidence type="ECO:0000256" key="1">
    <source>
        <dbReference type="ARBA" id="ARBA00009283"/>
    </source>
</evidence>
<reference evidence="5" key="1">
    <citation type="submission" date="2019-06" db="EMBL/GenBank/DDBJ databases">
        <title>G10K-VGP Goodes thornscrub tortoise genome, primary haplotype.</title>
        <authorList>
            <person name="Murphy B."/>
            <person name="Edwards T."/>
            <person name="Rhie A."/>
            <person name="Koren S."/>
            <person name="Phillippy A."/>
            <person name="Fedrigo O."/>
            <person name="Haase B."/>
            <person name="Mountcastle J."/>
            <person name="Lewin H."/>
            <person name="Damas J."/>
            <person name="Howe K."/>
            <person name="Formenti G."/>
            <person name="Myers G."/>
            <person name="Durbin R."/>
            <person name="Jarvis E.D."/>
        </authorList>
    </citation>
    <scope>NUCLEOTIDE SEQUENCE [LARGE SCALE GENOMIC DNA]</scope>
</reference>
<keyword evidence="6" id="KW-1185">Reference proteome</keyword>
<dbReference type="GO" id="GO:0017111">
    <property type="term" value="F:ribonucleoside triphosphate phosphatase activity"/>
    <property type="evidence" value="ECO:0007669"/>
    <property type="project" value="Ensembl"/>
</dbReference>
<keyword evidence="3" id="KW-1133">Transmembrane helix</keyword>
<evidence type="ECO:0000313" key="6">
    <source>
        <dbReference type="Proteomes" id="UP000694390"/>
    </source>
</evidence>
<evidence type="ECO:0000256" key="4">
    <source>
        <dbReference type="SAM" id="SignalP"/>
    </source>
</evidence>
<accession>A0A8C4WQY9</accession>
<dbReference type="GO" id="GO:0007186">
    <property type="term" value="P:G protein-coupled receptor signaling pathway"/>
    <property type="evidence" value="ECO:0007669"/>
    <property type="project" value="Ensembl"/>
</dbReference>
<dbReference type="Proteomes" id="UP000694390">
    <property type="component" value="Chromosome 16"/>
</dbReference>
<dbReference type="GeneTree" id="ENSGT01150000286965"/>
<keyword evidence="4" id="KW-0732">Signal</keyword>
<dbReference type="Gene3D" id="3.30.420.150">
    <property type="entry name" value="Exopolyphosphatase. Domain 2"/>
    <property type="match status" value="1"/>
</dbReference>
<dbReference type="GO" id="GO:0045134">
    <property type="term" value="F:UDP phosphatase activity"/>
    <property type="evidence" value="ECO:0007669"/>
    <property type="project" value="TreeGrafter"/>
</dbReference>
<dbReference type="GO" id="GO:0030168">
    <property type="term" value="P:platelet activation"/>
    <property type="evidence" value="ECO:0007669"/>
    <property type="project" value="Ensembl"/>
</dbReference>
<keyword evidence="3" id="KW-0472">Membrane</keyword>
<feature type="signal peptide" evidence="4">
    <location>
        <begin position="1"/>
        <end position="19"/>
    </location>
</feature>
<dbReference type="GO" id="GO:0004382">
    <property type="term" value="F:GDP phosphatase activity"/>
    <property type="evidence" value="ECO:0007669"/>
    <property type="project" value="TreeGrafter"/>
</dbReference>
<sequence length="483" mass="53309">MSAHGGCRALLPLAPLCSACLSAGRCSLRFIPGLIHGREMALQSLYGIVLDAGSSHTACSSTSGLRTKRMTLGFVSQHSMCDVEGGGISSYAENPPAAGKSLKQCLDQAVSDVPKERHPLTPLYLGATAGMRLLNLTDPQASDRVLSAVTSTLKSYPFDFGGQKFSNYLLENFIKVLGWIGQWFRPKKPTLGAWIWNPIEDPRNEVTLRLYGQTYKVTLTLPVLRQGPDPQEDALQDRLVWCLFLAQQADGYKTNVSNPCWPKGYQRNFKLQDVYDSPCTAAEKPDSYDPQRSIDMSGSGDTAQCRLHVDSLFSFTSCSFTSCSFDGVFHPAFSAFFYTVDLSRQAWRTHLFSFCAPFFPAHGAQLLLQAPDQKKWLQDYCAVANFVYLVISKGYHFDESIITSKALSCFVLLFSQAGDTSIGWALGYMLNLTNMIPADEAGFRKGANYSSWVVLILLFVAVILMALGTAFCLLRSGKQHRTM</sequence>
<dbReference type="PANTHER" id="PTHR11782">
    <property type="entry name" value="ADENOSINE/GUANOSINE DIPHOSPHATASE"/>
    <property type="match status" value="1"/>
</dbReference>
<dbReference type="Gene3D" id="3.30.420.40">
    <property type="match status" value="1"/>
</dbReference>
<comment type="similarity">
    <text evidence="1">Belongs to the GDA1/CD39 NTPase family.</text>
</comment>
<proteinExistence type="inferred from homology"/>
<dbReference type="Pfam" id="PF01150">
    <property type="entry name" value="GDA1_CD39"/>
    <property type="match status" value="2"/>
</dbReference>
<evidence type="ECO:0000256" key="3">
    <source>
        <dbReference type="SAM" id="Phobius"/>
    </source>
</evidence>
<keyword evidence="2" id="KW-0378">Hydrolase</keyword>
<dbReference type="OrthoDB" id="6372431at2759"/>
<dbReference type="PANTHER" id="PTHR11782:SF33">
    <property type="entry name" value="ECTONUCLEOSIDE TRIPHOSPHATE DIPHOSPHOHYDROLASE 2"/>
    <property type="match status" value="1"/>
</dbReference>
<feature type="transmembrane region" description="Helical" evidence="3">
    <location>
        <begin position="452"/>
        <end position="474"/>
    </location>
</feature>
<dbReference type="InterPro" id="IPR000407">
    <property type="entry name" value="GDA1_CD39_NTPase"/>
</dbReference>
<feature type="chain" id="PRO_5034912652" evidence="4">
    <location>
        <begin position="20"/>
        <end position="483"/>
    </location>
</feature>
<gene>
    <name evidence="5" type="primary">ENTPD2</name>
</gene>
<name>A0A8C4WQY9_9SAUR</name>
<keyword evidence="3" id="KW-0812">Transmembrane</keyword>
<dbReference type="Ensembl" id="ENSGEVT00005020100.1">
    <property type="protein sequence ID" value="ENSGEVP00005019126.1"/>
    <property type="gene ID" value="ENSGEVG00005013461.1"/>
</dbReference>
<protein>
    <submittedName>
        <fullName evidence="5">Ectonucleoside triphosphate diphosphohydrolase 2</fullName>
    </submittedName>
</protein>
<reference evidence="5" key="2">
    <citation type="submission" date="2025-08" db="UniProtKB">
        <authorList>
            <consortium name="Ensembl"/>
        </authorList>
    </citation>
    <scope>IDENTIFICATION</scope>
</reference>
<organism evidence="5 6">
    <name type="scientific">Gopherus evgoodei</name>
    <name type="common">Goodes thornscrub tortoise</name>
    <dbReference type="NCBI Taxonomy" id="1825980"/>
    <lineage>
        <taxon>Eukaryota</taxon>
        <taxon>Metazoa</taxon>
        <taxon>Chordata</taxon>
        <taxon>Craniata</taxon>
        <taxon>Vertebrata</taxon>
        <taxon>Euteleostomi</taxon>
        <taxon>Archelosauria</taxon>
        <taxon>Testudinata</taxon>
        <taxon>Testudines</taxon>
        <taxon>Cryptodira</taxon>
        <taxon>Durocryptodira</taxon>
        <taxon>Testudinoidea</taxon>
        <taxon>Testudinidae</taxon>
        <taxon>Gopherus</taxon>
    </lineage>
</organism>
<evidence type="ECO:0000313" key="5">
    <source>
        <dbReference type="Ensembl" id="ENSGEVP00005019126.1"/>
    </source>
</evidence>
<dbReference type="AlphaFoldDB" id="A0A8C4WQY9"/>
<evidence type="ECO:0000256" key="2">
    <source>
        <dbReference type="ARBA" id="ARBA00022801"/>
    </source>
</evidence>
<dbReference type="GO" id="GO:0005886">
    <property type="term" value="C:plasma membrane"/>
    <property type="evidence" value="ECO:0007669"/>
    <property type="project" value="Ensembl"/>
</dbReference>
<dbReference type="GO" id="GO:0005604">
    <property type="term" value="C:basement membrane"/>
    <property type="evidence" value="ECO:0007669"/>
    <property type="project" value="Ensembl"/>
</dbReference>
<dbReference type="GO" id="GO:0009181">
    <property type="term" value="P:purine ribonucleoside diphosphate catabolic process"/>
    <property type="evidence" value="ECO:0007669"/>
    <property type="project" value="Ensembl"/>
</dbReference>
<reference evidence="5" key="3">
    <citation type="submission" date="2025-09" db="UniProtKB">
        <authorList>
            <consortium name="Ensembl"/>
        </authorList>
    </citation>
    <scope>IDENTIFICATION</scope>
</reference>